<proteinExistence type="predicted"/>
<organism evidence="2 3">
    <name type="scientific">Methanospirillum lacunae</name>
    <dbReference type="NCBI Taxonomy" id="668570"/>
    <lineage>
        <taxon>Archaea</taxon>
        <taxon>Methanobacteriati</taxon>
        <taxon>Methanobacteriota</taxon>
        <taxon>Stenosarchaea group</taxon>
        <taxon>Methanomicrobia</taxon>
        <taxon>Methanomicrobiales</taxon>
        <taxon>Methanospirillaceae</taxon>
        <taxon>Methanospirillum</taxon>
    </lineage>
</organism>
<accession>A0A2V2N5P8</accession>
<dbReference type="AlphaFoldDB" id="A0A2V2N5P8"/>
<keyword evidence="1" id="KW-1133">Transmembrane helix</keyword>
<feature type="transmembrane region" description="Helical" evidence="1">
    <location>
        <begin position="78"/>
        <end position="96"/>
    </location>
</feature>
<dbReference type="EMBL" id="QGMY01000011">
    <property type="protein sequence ID" value="PWR70603.1"/>
    <property type="molecule type" value="Genomic_DNA"/>
</dbReference>
<protein>
    <recommendedName>
        <fullName evidence="4">DUF2079 domain-containing protein</fullName>
    </recommendedName>
</protein>
<keyword evidence="3" id="KW-1185">Reference proteome</keyword>
<feature type="transmembrane region" description="Helical" evidence="1">
    <location>
        <begin position="264"/>
        <end position="281"/>
    </location>
</feature>
<dbReference type="Proteomes" id="UP000245657">
    <property type="component" value="Unassembled WGS sequence"/>
</dbReference>
<sequence length="491" mass="55543">MCARYQKFLTDYLKKLDLYDLGILSAVILYTFVFSYITLFELSLFQLGRDVAIFNQAFWTTLHSGGLLENSFEGVSHFGYHFSPILLSILPLYLIAPGPQILLISQSVLLGLGAIPIYICGKELLGKKAGITIGILYLLYPAVHGANLFAFHELAFLPLFLGIGLLGFITGKKNLFFISCIICLLIKEDVAIIIGMMGLVGIFREWLIQKKIDWRNIVLVLLSVLILVTYIFIMKPAFGLADTSDSVQFISQYSDPYANVKGDAYHRFIFLFQMFIPLIFSPLFSPELLIISIPSLIEILFSSPDVFVYYNIFSHYPLLITPIFFMATILSLLKVKLCDYPRIKRLFYPLLILMLVASCASTIMYSPVNSLGSILSFYPSEQFTKEQETLNKMSAIIPVSASVSTQWQLLTLMSERYSVWEGYHPNADVILLFPYYNGANIFSDYKKEIISNYDQIDIGKNFYLFVRKGQTELKNDIIDGLNNAGIAINSP</sequence>
<feature type="transmembrane region" description="Helical" evidence="1">
    <location>
        <begin position="21"/>
        <end position="39"/>
    </location>
</feature>
<feature type="transmembrane region" description="Helical" evidence="1">
    <location>
        <begin position="316"/>
        <end position="335"/>
    </location>
</feature>
<dbReference type="OrthoDB" id="44002at2157"/>
<feature type="transmembrane region" description="Helical" evidence="1">
    <location>
        <begin position="150"/>
        <end position="169"/>
    </location>
</feature>
<dbReference type="Pfam" id="PF09852">
    <property type="entry name" value="DUF2079"/>
    <property type="match status" value="1"/>
</dbReference>
<feature type="transmembrane region" description="Helical" evidence="1">
    <location>
        <begin position="101"/>
        <end position="119"/>
    </location>
</feature>
<reference evidence="2 3" key="1">
    <citation type="submission" date="2018-05" db="EMBL/GenBank/DDBJ databases">
        <title>Draft genome of Methanospirillum lacunae Ki8-1.</title>
        <authorList>
            <person name="Dueholm M.S."/>
            <person name="Nielsen P.H."/>
            <person name="Bakmann L.F."/>
            <person name="Otzen D.E."/>
        </authorList>
    </citation>
    <scope>NUCLEOTIDE SEQUENCE [LARGE SCALE GENOMIC DNA]</scope>
    <source>
        <strain evidence="2 3">Ki8-1</strain>
    </source>
</reference>
<name>A0A2V2N5P8_9EURY</name>
<evidence type="ECO:0008006" key="4">
    <source>
        <dbReference type="Google" id="ProtNLM"/>
    </source>
</evidence>
<gene>
    <name evidence="2" type="ORF">DK846_14525</name>
</gene>
<feature type="transmembrane region" description="Helical" evidence="1">
    <location>
        <begin position="214"/>
        <end position="233"/>
    </location>
</feature>
<feature type="transmembrane region" description="Helical" evidence="1">
    <location>
        <begin position="347"/>
        <end position="368"/>
    </location>
</feature>
<evidence type="ECO:0000256" key="1">
    <source>
        <dbReference type="SAM" id="Phobius"/>
    </source>
</evidence>
<keyword evidence="1" id="KW-0812">Transmembrane</keyword>
<dbReference type="RefSeq" id="WP_109969716.1">
    <property type="nucleotide sequence ID" value="NZ_QGMY01000011.1"/>
</dbReference>
<comment type="caution">
    <text evidence="2">The sequence shown here is derived from an EMBL/GenBank/DDBJ whole genome shotgun (WGS) entry which is preliminary data.</text>
</comment>
<feature type="transmembrane region" description="Helical" evidence="1">
    <location>
        <begin position="175"/>
        <end position="202"/>
    </location>
</feature>
<evidence type="ECO:0000313" key="2">
    <source>
        <dbReference type="EMBL" id="PWR70603.1"/>
    </source>
</evidence>
<dbReference type="InterPro" id="IPR018650">
    <property type="entry name" value="STSV1_Orf64"/>
</dbReference>
<evidence type="ECO:0000313" key="3">
    <source>
        <dbReference type="Proteomes" id="UP000245657"/>
    </source>
</evidence>
<keyword evidence="1" id="KW-0472">Membrane</keyword>